<feature type="compositionally biased region" description="Basic residues" evidence="12">
    <location>
        <begin position="241"/>
        <end position="263"/>
    </location>
</feature>
<dbReference type="GO" id="GO:0005524">
    <property type="term" value="F:ATP binding"/>
    <property type="evidence" value="ECO:0007669"/>
    <property type="project" value="UniProtKB-KW"/>
</dbReference>
<evidence type="ECO:0000256" key="12">
    <source>
        <dbReference type="SAM" id="MobiDB-lite"/>
    </source>
</evidence>
<feature type="compositionally biased region" description="Basic and acidic residues" evidence="12">
    <location>
        <begin position="1812"/>
        <end position="1842"/>
    </location>
</feature>
<evidence type="ECO:0000256" key="6">
    <source>
        <dbReference type="ARBA" id="ARBA00022840"/>
    </source>
</evidence>
<feature type="compositionally biased region" description="Basic and acidic residues" evidence="12">
    <location>
        <begin position="1427"/>
        <end position="1449"/>
    </location>
</feature>
<dbReference type="InterPro" id="IPR023779">
    <property type="entry name" value="Chromodomain_CS"/>
</dbReference>
<comment type="subcellular location">
    <subcellularLocation>
        <location evidence="1">Nucleus</location>
    </subcellularLocation>
</comment>
<feature type="compositionally biased region" description="Polar residues" evidence="12">
    <location>
        <begin position="1671"/>
        <end position="1725"/>
    </location>
</feature>
<feature type="compositionally biased region" description="Basic and acidic residues" evidence="12">
    <location>
        <begin position="1390"/>
        <end position="1400"/>
    </location>
</feature>
<dbReference type="Gene3D" id="1.10.10.60">
    <property type="entry name" value="Homeodomain-like"/>
    <property type="match status" value="1"/>
</dbReference>
<dbReference type="InterPro" id="IPR056302">
    <property type="entry name" value="CHD1-2/Hrp3_HTH"/>
</dbReference>
<dbReference type="InterPro" id="IPR001650">
    <property type="entry name" value="Helicase_C-like"/>
</dbReference>
<feature type="compositionally biased region" description="Acidic residues" evidence="12">
    <location>
        <begin position="297"/>
        <end position="319"/>
    </location>
</feature>
<sequence length="1855" mass="213937">MSKVDISKLDFNIPLFGPLNTSSSEGRTTTSLPSTDYENDKNYNKYNAAKRKATIKTEDGEEEDEDKSEESGSGSGSLDSSESGSDSGSDSDNSSDSSKSGSDSKSHSESDEDEGVDVDRRITRGKKDKMKDDDTSNLQVDTDSQLSSLDRSGRSRKSSTGVDREMWQEDPELYGLRRSGRQKKEPERYSAGQDSSSEDISPRMTRTRRRNTSNDWEGSEESSSSSEEERFKPVRTFASQKGRRRKPAGRAAIVRRKVQRRKRLSSESDFSDSEEEDNRRGSSVRKAASKKVSYKEESEEATDSDDLIEQATGQEEEDSNKETIERILNHREGKLGATGGKTTIYNVEENGDPNVLGENDETEVQYLIKWKGWAHIHNTWENEATLREQKVNGLKKLDNYIRKNEELKEWKQQASPEDIEYFDCQQEMTQELCEQYSTVERIIAHNGFKTPNEQNGYPDYFCKWMGLPYFDCTWEDGELICKKFQSVIDEYHARNKSQRIPTKLSKVLKVRPKFAPLKNQPKYIGGPDYLQLRDYQLDGVNWLMHSWAKENSSILADEMGLGKTIQTIGFLSILYNTYQLYGPFLLVVPLSTVVAWQREFRIWAPEMNDVIYLGDINSRNMIREHEWCHPGNKRLKFNVIITTYEILLKDKSFLGSVSWSVLGVDEAHRLKNDDSLLYKTLFEFKSNHRLLITGTPLQNSLRELWALLHFIMPDKFDSWADFEAKHSSADKTGFSGLHKELEPYLLRRVKKDVEKSLPAKVEQILRVEMSSIQKQYYKWILTKNYRALSKGIKGSVSSFVNIVMELKKCCNHAYLVRFPEEENQQDKFQSLIRGSGKLLLLDKLLCRLRDTGHRVLIFSQMVRMLDILGEYMKYRHFPYQRLDGSIRGDIRKQALDHFNAEGSQDFCFLLSTRAGGLGVNLATADTVIIFDSDWNPQNDLQAQARAHRIGQKNQVSVYRLVTKNSVEEEIVERAKRKMVLDHLVIQRMDTTGRTVLNKGSVPSSNSTPFNKSELAAILKFGAEELFKDEDNEEEPQVDIDEILQRAETRDLEGASSVGDELLSQFKVVSFDNLEEDEMETHEVNEDSVGKDWDQIIPEVERKKVEEEEKQKELMELHLPPRSRKTIQQLEAEYDSDEKEHRKGKGDDEDDFSEEDSGDEKPRRRGRPRINKDNVKGFTDSELRRFIKSFKKFGAPMTRLDAIACDAELQEKSESDLRRVVDLLRSNCEHAMKEYQAKLAEDPHFDGKKTHRGPSFKLASVMVNAQSIVKAEAELEPLVAAIPADKDERKKFQLDCHVKAVHWDCLWDIEEDSNLLKGIYEYGMGSWEQIKMDPELNLHEKILPDGNLKPQARHLQSRADYLLKALKKTQEQSKSGAPQPKLRRRKKNYKSKAEVIEKGSDSDSSVKSIKEETNDSFPENSKKQKKKNEKEGKKEDKDDKDHDDKKDKKKEDKKKKKVSKKDGAGPMHFTANAEPVAISAEGDFEGELPKEVFVECKEKMRPVKRALKRLDNPDEGLSEKEQIVHTRQCLLKIGDRINEYLSDFNDPDKIKQWRIYLWIFVSKFTEFDAKKLHKLYKHAVKKREEEKEKEEEKSHSHKHDRTAGSHDKHADKSHKRSWVDDSKKEQTVSKRPHSSEYISDRSLDNNNSNSNGPWHFNQSSSSHSGTGHPTSFQNAFSNKASGSSQNDGNRWQHNSPLNRPTDQQQRNRYNDGGNNSYKRGGYSQQHEPLHRGFHGDIHHRFNDRRDQFHRERDHPGAGGGGSYQLHYRDRPDHRGDHHSDYGQFGYRDYGGSASHFRSEDSRSTDSNSYQSNPDRKRRGDGYFERDRRFHKDPRLSDEYRTESHSPYTNVDGQSRH</sequence>
<dbReference type="FunFam" id="3.40.50.10810:FF:000007">
    <property type="entry name" value="Chromodomain-helicase-DNA-binding protein 2 isoform 1"/>
    <property type="match status" value="1"/>
</dbReference>
<dbReference type="Gene3D" id="6.10.140.1440">
    <property type="match status" value="1"/>
</dbReference>
<dbReference type="InterPro" id="IPR014001">
    <property type="entry name" value="Helicase_ATP-bd"/>
</dbReference>
<dbReference type="PANTHER" id="PTHR45623:SF14">
    <property type="entry name" value="CHROMODOMAIN-HELICASE-DNA-BINDING PROTEIN 1"/>
    <property type="match status" value="1"/>
</dbReference>
<comment type="catalytic activity">
    <reaction evidence="11">
        <text>ATP + H2O = ADP + phosphate + H(+)</text>
        <dbReference type="Rhea" id="RHEA:13065"/>
        <dbReference type="ChEBI" id="CHEBI:15377"/>
        <dbReference type="ChEBI" id="CHEBI:15378"/>
        <dbReference type="ChEBI" id="CHEBI:30616"/>
        <dbReference type="ChEBI" id="CHEBI:43474"/>
        <dbReference type="ChEBI" id="CHEBI:456216"/>
    </reaction>
</comment>
<evidence type="ECO:0000313" key="16">
    <source>
        <dbReference type="EMBL" id="KAK3601447.1"/>
    </source>
</evidence>
<dbReference type="Pfam" id="PF23588">
    <property type="entry name" value="HTH_CHD1_Hrp3"/>
    <property type="match status" value="1"/>
</dbReference>
<dbReference type="PANTHER" id="PTHR45623">
    <property type="entry name" value="CHROMODOMAIN-HELICASE-DNA-BINDING PROTEIN 3-RELATED-RELATED"/>
    <property type="match status" value="1"/>
</dbReference>
<gene>
    <name evidence="16" type="ORF">CHS0354_033579</name>
</gene>
<keyword evidence="4" id="KW-0547">Nucleotide-binding</keyword>
<feature type="compositionally biased region" description="Basic and acidic residues" evidence="12">
    <location>
        <begin position="1101"/>
        <end position="1115"/>
    </location>
</feature>
<evidence type="ECO:0000256" key="4">
    <source>
        <dbReference type="ARBA" id="ARBA00022741"/>
    </source>
</evidence>
<dbReference type="SUPFAM" id="SSF52540">
    <property type="entry name" value="P-loop containing nucleoside triphosphate hydrolases"/>
    <property type="match status" value="2"/>
</dbReference>
<feature type="region of interest" description="Disordered" evidence="12">
    <location>
        <begin position="1"/>
        <end position="322"/>
    </location>
</feature>
<dbReference type="GO" id="GO:0042393">
    <property type="term" value="F:histone binding"/>
    <property type="evidence" value="ECO:0007669"/>
    <property type="project" value="TreeGrafter"/>
</dbReference>
<dbReference type="PROSITE" id="PS00598">
    <property type="entry name" value="CHROMO_1"/>
    <property type="match status" value="2"/>
</dbReference>
<comment type="caution">
    <text evidence="16">The sequence shown here is derived from an EMBL/GenBank/DDBJ whole genome shotgun (WGS) entry which is preliminary data.</text>
</comment>
<feature type="compositionally biased region" description="Basic and acidic residues" evidence="12">
    <location>
        <begin position="1600"/>
        <end position="1609"/>
    </location>
</feature>
<dbReference type="Proteomes" id="UP001195483">
    <property type="component" value="Unassembled WGS sequence"/>
</dbReference>
<dbReference type="SUPFAM" id="SSF54160">
    <property type="entry name" value="Chromo domain-like"/>
    <property type="match status" value="2"/>
</dbReference>
<dbReference type="InterPro" id="IPR023780">
    <property type="entry name" value="Chromo_domain"/>
</dbReference>
<dbReference type="SMART" id="SM00487">
    <property type="entry name" value="DEXDc"/>
    <property type="match status" value="1"/>
</dbReference>
<proteinExistence type="inferred from homology"/>
<dbReference type="GO" id="GO:0005634">
    <property type="term" value="C:nucleus"/>
    <property type="evidence" value="ECO:0007669"/>
    <property type="project" value="UniProtKB-SubCell"/>
</dbReference>
<evidence type="ECO:0000313" key="17">
    <source>
        <dbReference type="Proteomes" id="UP001195483"/>
    </source>
</evidence>
<dbReference type="GO" id="GO:0003677">
    <property type="term" value="F:DNA binding"/>
    <property type="evidence" value="ECO:0007669"/>
    <property type="project" value="UniProtKB-KW"/>
</dbReference>
<evidence type="ECO:0000256" key="1">
    <source>
        <dbReference type="ARBA" id="ARBA00004123"/>
    </source>
</evidence>
<evidence type="ECO:0000256" key="9">
    <source>
        <dbReference type="ARBA" id="ARBA00023163"/>
    </source>
</evidence>
<dbReference type="GO" id="GO:0034728">
    <property type="term" value="P:nucleosome organization"/>
    <property type="evidence" value="ECO:0007669"/>
    <property type="project" value="TreeGrafter"/>
</dbReference>
<dbReference type="PROSITE" id="PS50013">
    <property type="entry name" value="CHROMO_2"/>
    <property type="match status" value="2"/>
</dbReference>
<feature type="compositionally biased region" description="Basic and acidic residues" evidence="12">
    <location>
        <begin position="1726"/>
        <end position="1736"/>
    </location>
</feature>
<dbReference type="GO" id="GO:0016887">
    <property type="term" value="F:ATP hydrolysis activity"/>
    <property type="evidence" value="ECO:0007669"/>
    <property type="project" value="TreeGrafter"/>
</dbReference>
<protein>
    <recommendedName>
        <fullName evidence="18">DNA helicase</fullName>
    </recommendedName>
</protein>
<feature type="compositionally biased region" description="Basic and acidic residues" evidence="12">
    <location>
        <begin position="1765"/>
        <end position="1779"/>
    </location>
</feature>
<dbReference type="FunFam" id="2.40.50.40:FF:000014">
    <property type="entry name" value="Chromodomain-helicase-DNA-binding protein 2 isoform 1"/>
    <property type="match status" value="1"/>
</dbReference>
<evidence type="ECO:0000256" key="2">
    <source>
        <dbReference type="ARBA" id="ARBA00007025"/>
    </source>
</evidence>
<dbReference type="InterPro" id="IPR025260">
    <property type="entry name" value="CHD1-like_C"/>
</dbReference>
<dbReference type="Pfam" id="PF13907">
    <property type="entry name" value="CHD1-like_C"/>
    <property type="match status" value="1"/>
</dbReference>
<dbReference type="SMART" id="SM00490">
    <property type="entry name" value="HELICc"/>
    <property type="match status" value="1"/>
</dbReference>
<feature type="region of interest" description="Disordered" evidence="12">
    <location>
        <begin position="1748"/>
        <end position="1855"/>
    </location>
</feature>
<keyword evidence="5" id="KW-0378">Hydrolase</keyword>
<dbReference type="InterPro" id="IPR049730">
    <property type="entry name" value="SNF2/RAD54-like_C"/>
</dbReference>
<accession>A0AAE0T0B2</accession>
<evidence type="ECO:0000256" key="7">
    <source>
        <dbReference type="ARBA" id="ARBA00023015"/>
    </source>
</evidence>
<feature type="region of interest" description="Disordered" evidence="12">
    <location>
        <begin position="1101"/>
        <end position="1174"/>
    </location>
</feature>
<dbReference type="InterPro" id="IPR040793">
    <property type="entry name" value="CDH1_2_SANT_HL1"/>
</dbReference>
<feature type="region of interest" description="Disordered" evidence="12">
    <location>
        <begin position="1367"/>
        <end position="1469"/>
    </location>
</feature>
<evidence type="ECO:0000256" key="11">
    <source>
        <dbReference type="ARBA" id="ARBA00049360"/>
    </source>
</evidence>
<dbReference type="Pfam" id="PF18375">
    <property type="entry name" value="CDH1_2_SANT_HL1"/>
    <property type="match status" value="1"/>
</dbReference>
<keyword evidence="7" id="KW-0805">Transcription regulation</keyword>
<evidence type="ECO:0000259" key="14">
    <source>
        <dbReference type="PROSITE" id="PS51192"/>
    </source>
</evidence>
<feature type="domain" description="Helicase ATP-binding" evidence="14">
    <location>
        <begin position="544"/>
        <end position="714"/>
    </location>
</feature>
<evidence type="ECO:0000256" key="10">
    <source>
        <dbReference type="ARBA" id="ARBA00023242"/>
    </source>
</evidence>
<keyword evidence="3" id="KW-0677">Repeat</keyword>
<feature type="compositionally biased region" description="Basic and acidic residues" evidence="12">
    <location>
        <begin position="1581"/>
        <end position="1593"/>
    </location>
</feature>
<feature type="compositionally biased region" description="Acidic residues" evidence="12">
    <location>
        <begin position="1146"/>
        <end position="1157"/>
    </location>
</feature>
<feature type="compositionally biased region" description="Acidic residues" evidence="12">
    <location>
        <begin position="59"/>
        <end position="68"/>
    </location>
</feature>
<feature type="domain" description="Helicase C-terminal" evidence="15">
    <location>
        <begin position="840"/>
        <end position="991"/>
    </location>
</feature>
<reference evidence="16" key="3">
    <citation type="submission" date="2023-05" db="EMBL/GenBank/DDBJ databases">
        <authorList>
            <person name="Smith C.H."/>
        </authorList>
    </citation>
    <scope>NUCLEOTIDE SEQUENCE</scope>
    <source>
        <strain evidence="16">CHS0354</strain>
        <tissue evidence="16">Mantle</tissue>
    </source>
</reference>
<organism evidence="16 17">
    <name type="scientific">Potamilus streckersoni</name>
    <dbReference type="NCBI Taxonomy" id="2493646"/>
    <lineage>
        <taxon>Eukaryota</taxon>
        <taxon>Metazoa</taxon>
        <taxon>Spiralia</taxon>
        <taxon>Lophotrochozoa</taxon>
        <taxon>Mollusca</taxon>
        <taxon>Bivalvia</taxon>
        <taxon>Autobranchia</taxon>
        <taxon>Heteroconchia</taxon>
        <taxon>Palaeoheterodonta</taxon>
        <taxon>Unionida</taxon>
        <taxon>Unionoidea</taxon>
        <taxon>Unionidae</taxon>
        <taxon>Ambleminae</taxon>
        <taxon>Lampsilini</taxon>
        <taxon>Potamilus</taxon>
    </lineage>
</organism>
<comment type="similarity">
    <text evidence="2">Belongs to the SNF2/RAD54 helicase family.</text>
</comment>
<dbReference type="SMART" id="SM00298">
    <property type="entry name" value="CHROMO"/>
    <property type="match status" value="2"/>
</dbReference>
<feature type="compositionally biased region" description="Polar residues" evidence="12">
    <location>
        <begin position="136"/>
        <end position="150"/>
    </location>
</feature>
<feature type="domain" description="Chromo" evidence="13">
    <location>
        <begin position="322"/>
        <end position="412"/>
    </location>
</feature>
<keyword evidence="17" id="KW-1185">Reference proteome</keyword>
<dbReference type="InterPro" id="IPR016197">
    <property type="entry name" value="Chromo-like_dom_sf"/>
</dbReference>
<dbReference type="Pfam" id="PF00385">
    <property type="entry name" value="Chromo"/>
    <property type="match status" value="2"/>
</dbReference>
<evidence type="ECO:0000259" key="13">
    <source>
        <dbReference type="PROSITE" id="PS50013"/>
    </source>
</evidence>
<dbReference type="CDD" id="cd18661">
    <property type="entry name" value="CD2_tandem_CHD1-2_like"/>
    <property type="match status" value="1"/>
</dbReference>
<dbReference type="PROSITE" id="PS51192">
    <property type="entry name" value="HELICASE_ATP_BIND_1"/>
    <property type="match status" value="1"/>
</dbReference>
<feature type="compositionally biased region" description="Basic and acidic residues" evidence="12">
    <location>
        <begin position="1616"/>
        <end position="1627"/>
    </location>
</feature>
<dbReference type="Pfam" id="PF00176">
    <property type="entry name" value="SNF2-rel_dom"/>
    <property type="match status" value="1"/>
</dbReference>
<dbReference type="CDD" id="cd18793">
    <property type="entry name" value="SF2_C_SNF"/>
    <property type="match status" value="1"/>
</dbReference>
<evidence type="ECO:0000256" key="5">
    <source>
        <dbReference type="ARBA" id="ARBA00022801"/>
    </source>
</evidence>
<feature type="compositionally biased region" description="Low complexity" evidence="12">
    <location>
        <begin position="76"/>
        <end position="101"/>
    </location>
</feature>
<reference evidence="16" key="1">
    <citation type="journal article" date="2021" name="Genome Biol. Evol.">
        <title>A High-Quality Reference Genome for a Parasitic Bivalve with Doubly Uniparental Inheritance (Bivalvia: Unionida).</title>
        <authorList>
            <person name="Smith C.H."/>
        </authorList>
    </citation>
    <scope>NUCLEOTIDE SEQUENCE</scope>
    <source>
        <strain evidence="16">CHS0354</strain>
    </source>
</reference>
<feature type="region of interest" description="Disordered" evidence="12">
    <location>
        <begin position="1580"/>
        <end position="1736"/>
    </location>
</feature>
<feature type="domain" description="Chromo" evidence="13">
    <location>
        <begin position="437"/>
        <end position="503"/>
    </location>
</feature>
<dbReference type="Gene3D" id="3.40.50.300">
    <property type="entry name" value="P-loop containing nucleotide triphosphate hydrolases"/>
    <property type="match status" value="1"/>
</dbReference>
<dbReference type="CDD" id="cd18666">
    <property type="entry name" value="CD1_tandem_CHD1-2_like"/>
    <property type="match status" value="1"/>
</dbReference>
<feature type="compositionally biased region" description="Polar residues" evidence="12">
    <location>
        <begin position="1843"/>
        <end position="1855"/>
    </location>
</feature>
<dbReference type="InterPro" id="IPR027417">
    <property type="entry name" value="P-loop_NTPase"/>
</dbReference>
<evidence type="ECO:0000259" key="15">
    <source>
        <dbReference type="PROSITE" id="PS51194"/>
    </source>
</evidence>
<evidence type="ECO:0008006" key="18">
    <source>
        <dbReference type="Google" id="ProtNLM"/>
    </source>
</evidence>
<dbReference type="InterPro" id="IPR000330">
    <property type="entry name" value="SNF2_N"/>
</dbReference>
<evidence type="ECO:0000256" key="3">
    <source>
        <dbReference type="ARBA" id="ARBA00022737"/>
    </source>
</evidence>
<dbReference type="GO" id="GO:0140658">
    <property type="term" value="F:ATP-dependent chromatin remodeler activity"/>
    <property type="evidence" value="ECO:0007669"/>
    <property type="project" value="TreeGrafter"/>
</dbReference>
<keyword evidence="8" id="KW-0238">DNA-binding</keyword>
<dbReference type="EMBL" id="JAEAOA010001967">
    <property type="protein sequence ID" value="KAK3601447.1"/>
    <property type="molecule type" value="Genomic_DNA"/>
</dbReference>
<feature type="compositionally biased region" description="Basic residues" evidence="12">
    <location>
        <begin position="1380"/>
        <end position="1389"/>
    </location>
</feature>
<dbReference type="GO" id="GO:0003682">
    <property type="term" value="F:chromatin binding"/>
    <property type="evidence" value="ECO:0007669"/>
    <property type="project" value="TreeGrafter"/>
</dbReference>
<dbReference type="Pfam" id="PF00271">
    <property type="entry name" value="Helicase_C"/>
    <property type="match status" value="1"/>
</dbReference>
<reference evidence="16" key="2">
    <citation type="journal article" date="2021" name="Genome Biol. Evol.">
        <title>Developing a high-quality reference genome for a parasitic bivalve with doubly uniparental inheritance (Bivalvia: Unionida).</title>
        <authorList>
            <person name="Smith C.H."/>
        </authorList>
    </citation>
    <scope>NUCLEOTIDE SEQUENCE</scope>
    <source>
        <strain evidence="16">CHS0354</strain>
        <tissue evidence="16">Mantle</tissue>
    </source>
</reference>
<dbReference type="FunFam" id="3.40.50.300:FF:000130">
    <property type="entry name" value="Chromodomain-helicase-DNA-binding protein 2 isoform 1"/>
    <property type="match status" value="1"/>
</dbReference>
<feature type="compositionally biased region" description="Low complexity" evidence="12">
    <location>
        <begin position="1658"/>
        <end position="1670"/>
    </location>
</feature>
<keyword evidence="6" id="KW-0067">ATP-binding</keyword>
<dbReference type="InterPro" id="IPR038718">
    <property type="entry name" value="SNF2-like_sf"/>
</dbReference>
<dbReference type="InterPro" id="IPR000953">
    <property type="entry name" value="Chromo/chromo_shadow_dom"/>
</dbReference>
<evidence type="ECO:0000256" key="8">
    <source>
        <dbReference type="ARBA" id="ARBA00023125"/>
    </source>
</evidence>
<dbReference type="GO" id="GO:0000785">
    <property type="term" value="C:chromatin"/>
    <property type="evidence" value="ECO:0007669"/>
    <property type="project" value="TreeGrafter"/>
</dbReference>
<name>A0AAE0T0B2_9BIVA</name>
<keyword evidence="10" id="KW-0539">Nucleus</keyword>
<keyword evidence="9" id="KW-0804">Transcription</keyword>
<dbReference type="SMART" id="SM01176">
    <property type="entry name" value="DUF4208"/>
    <property type="match status" value="1"/>
</dbReference>
<dbReference type="Gene3D" id="2.40.50.40">
    <property type="match status" value="2"/>
</dbReference>
<dbReference type="Gene3D" id="3.40.50.10810">
    <property type="entry name" value="Tandem AAA-ATPase domain"/>
    <property type="match status" value="1"/>
</dbReference>
<dbReference type="PROSITE" id="PS51194">
    <property type="entry name" value="HELICASE_CTER"/>
    <property type="match status" value="1"/>
</dbReference>
<feature type="compositionally biased region" description="Polar residues" evidence="12">
    <location>
        <begin position="19"/>
        <end position="36"/>
    </location>
</feature>